<evidence type="ECO:0000256" key="6">
    <source>
        <dbReference type="SAM" id="Coils"/>
    </source>
</evidence>
<dbReference type="EMBL" id="CP003360">
    <property type="protein sequence ID" value="AFM24616.1"/>
    <property type="molecule type" value="Genomic_DNA"/>
</dbReference>
<keyword evidence="4" id="KW-0804">Transcription</keyword>
<dbReference type="CDD" id="cd00009">
    <property type="entry name" value="AAA"/>
    <property type="match status" value="1"/>
</dbReference>
<evidence type="ECO:0000256" key="4">
    <source>
        <dbReference type="ARBA" id="ARBA00023163"/>
    </source>
</evidence>
<dbReference type="AlphaFoldDB" id="I4C4X5"/>
<dbReference type="PROSITE" id="PS00675">
    <property type="entry name" value="SIGMA54_INTERACT_1"/>
    <property type="match status" value="1"/>
</dbReference>
<dbReference type="InterPro" id="IPR013767">
    <property type="entry name" value="PAS_fold"/>
</dbReference>
<dbReference type="PROSITE" id="PS50110">
    <property type="entry name" value="RESPONSE_REGULATORY"/>
    <property type="match status" value="1"/>
</dbReference>
<dbReference type="GO" id="GO:0005524">
    <property type="term" value="F:ATP binding"/>
    <property type="evidence" value="ECO:0007669"/>
    <property type="project" value="UniProtKB-KW"/>
</dbReference>
<dbReference type="Pfam" id="PF13426">
    <property type="entry name" value="PAS_9"/>
    <property type="match status" value="2"/>
</dbReference>
<accession>I4C4X5</accession>
<dbReference type="OrthoDB" id="9771372at2"/>
<dbReference type="eggNOG" id="COG3290">
    <property type="taxonomic scope" value="Bacteria"/>
</dbReference>
<feature type="domain" description="PAS" evidence="9">
    <location>
        <begin position="659"/>
        <end position="729"/>
    </location>
</feature>
<dbReference type="GO" id="GO:0000160">
    <property type="term" value="P:phosphorelay signal transduction system"/>
    <property type="evidence" value="ECO:0007669"/>
    <property type="project" value="InterPro"/>
</dbReference>
<dbReference type="CDD" id="cd00130">
    <property type="entry name" value="PAS"/>
    <property type="match status" value="4"/>
</dbReference>
<keyword evidence="12" id="KW-1185">Reference proteome</keyword>
<dbReference type="eggNOG" id="COG3829">
    <property type="taxonomic scope" value="Bacteria"/>
</dbReference>
<dbReference type="Pfam" id="PF25601">
    <property type="entry name" value="AAA_lid_14"/>
    <property type="match status" value="1"/>
</dbReference>
<dbReference type="InterPro" id="IPR027417">
    <property type="entry name" value="P-loop_NTPase"/>
</dbReference>
<dbReference type="NCBIfam" id="TIGR00229">
    <property type="entry name" value="sensory_box"/>
    <property type="match status" value="4"/>
</dbReference>
<dbReference type="HOGENOM" id="CLU_282516_0_0_7"/>
<dbReference type="PATRIC" id="fig|706587.4.peg.2193"/>
<dbReference type="Pfam" id="PF08448">
    <property type="entry name" value="PAS_4"/>
    <property type="match status" value="1"/>
</dbReference>
<evidence type="ECO:0000313" key="12">
    <source>
        <dbReference type="Proteomes" id="UP000006055"/>
    </source>
</evidence>
<gene>
    <name evidence="11" type="ordered locus">Desti_1908</name>
</gene>
<proteinExistence type="predicted"/>
<dbReference type="KEGG" id="dti:Desti_1908"/>
<evidence type="ECO:0000259" key="9">
    <source>
        <dbReference type="PROSITE" id="PS50112"/>
    </source>
</evidence>
<feature type="domain" description="PAC" evidence="10">
    <location>
        <begin position="213"/>
        <end position="264"/>
    </location>
</feature>
<dbReference type="InterPro" id="IPR009057">
    <property type="entry name" value="Homeodomain-like_sf"/>
</dbReference>
<dbReference type="PROSITE" id="PS50112">
    <property type="entry name" value="PAS"/>
    <property type="match status" value="5"/>
</dbReference>
<evidence type="ECO:0000259" key="8">
    <source>
        <dbReference type="PROSITE" id="PS50110"/>
    </source>
</evidence>
<dbReference type="Proteomes" id="UP000006055">
    <property type="component" value="Chromosome"/>
</dbReference>
<organism evidence="11 12">
    <name type="scientific">Desulfomonile tiedjei (strain ATCC 49306 / DSM 6799 / DCB-1)</name>
    <dbReference type="NCBI Taxonomy" id="706587"/>
    <lineage>
        <taxon>Bacteria</taxon>
        <taxon>Pseudomonadati</taxon>
        <taxon>Thermodesulfobacteriota</taxon>
        <taxon>Desulfomonilia</taxon>
        <taxon>Desulfomonilales</taxon>
        <taxon>Desulfomonilaceae</taxon>
        <taxon>Desulfomonile</taxon>
    </lineage>
</organism>
<name>I4C4X5_DESTA</name>
<dbReference type="GO" id="GO:0043565">
    <property type="term" value="F:sequence-specific DNA binding"/>
    <property type="evidence" value="ECO:0007669"/>
    <property type="project" value="InterPro"/>
</dbReference>
<dbReference type="Pfam" id="PF00072">
    <property type="entry name" value="Response_reg"/>
    <property type="match status" value="1"/>
</dbReference>
<evidence type="ECO:0000256" key="3">
    <source>
        <dbReference type="ARBA" id="ARBA00023015"/>
    </source>
</evidence>
<evidence type="ECO:0000259" key="7">
    <source>
        <dbReference type="PROSITE" id="PS50045"/>
    </source>
</evidence>
<evidence type="ECO:0000259" key="10">
    <source>
        <dbReference type="PROSITE" id="PS50113"/>
    </source>
</evidence>
<dbReference type="InterPro" id="IPR003593">
    <property type="entry name" value="AAA+_ATPase"/>
</dbReference>
<sequence>MSDCLRVLIIEDSEDDALLMTSELELAGFSIVSRRVETVQAMVHAIETEQWDLILSDYRLPYFSGIEAFKIVKEHGLDVPFILVSGAIGEDTAVEAMKAGAHDYIMKGNLTRLPPAVQRELRETEIRRQSRLADKALQRSEVRFRKIYENVPVMMHSIDKDGIVRNVNQKWLSEMGYEREEVLGRNIANVMTPESSVRLTAILQKFWADGKIDNVNYRYVKKDGTIIDVLLDSAVVYDAVWGEISISTVRDITAQRRAENALKESEERYRTLIESMNEGFGIQDASGIITYANVKLCEMLQCSNQELVGRPVEEFLDRFEQNAEHLPSMINDTSYEVSWTGKKGRKVSTIMSPRPLFDFRGEFIGSCAVITDITERKRKEEELENLRRQLSLILDSAWEGILGLDQEGRHTFVNPAAARMLGYEAEELIGKKSHRIWHRIGVDDSPHSEKDCPLRDTLTTGISHAGDQVLWRKDGTGFSAELIVNPLMAGGKSVGAVATFWDITRRKQDAQELKDREHELAAIYENAPLVMVLVDDERKVRKANIPAAKLAGTSTSEMIGKRGGEALGCLHSMDAPEGCGFGPSCGQCTVRRTVLDTFKTGISHHEVEASLPFSHGGKVMESVFLLSTTKLYVREQPMVLVSILDITNRKRAEEALRQSEERFRAIFERARDCIFIKDTQFRYADLNPAAEKFLRRPVSQLIGKTAEAVFPPEQAAAITDVSKRVIDGQVVEWEHVLTINSVDFTYHTIAVPLYNSSGQVSGICGIARDISHLPKSEFPMADQIGEYPSTVMKSTLSKAALAASAESTVLLLGESGSGKDYLAKRIHKLSRRAHGPYFSVNCAAISPRLAESELFGHERGAFTGAHARKRGLLELAEGGTLLLNEIAELTPELQSKLLTFLDTKTFTRVGGEKKITINARLIAATNKDLKKEVENGTFREDLFYRLNVISIQIPPLRRRREDIPILLQEFVTMIATELQFTRIPSIGNGIVSALQQYAWPGNIREFRNVIERALIVSRGKELSLSVLELPSHDNPSTENWSFITTFGDRSLNDVTRDLKRAFVVEALKRSGGCRQDAARTLGISRYSLKHYIQTLGLADEQSGGS</sequence>
<feature type="domain" description="PAS" evidence="9">
    <location>
        <begin position="516"/>
        <end position="561"/>
    </location>
</feature>
<dbReference type="eggNOG" id="COG2204">
    <property type="taxonomic scope" value="Bacteria"/>
</dbReference>
<keyword evidence="6" id="KW-0175">Coiled coil</keyword>
<dbReference type="InterPro" id="IPR013656">
    <property type="entry name" value="PAS_4"/>
</dbReference>
<dbReference type="Gene3D" id="3.40.50.300">
    <property type="entry name" value="P-loop containing nucleotide triphosphate hydrolases"/>
    <property type="match status" value="1"/>
</dbReference>
<keyword evidence="5" id="KW-0597">Phosphoprotein</keyword>
<dbReference type="STRING" id="706587.Desti_1908"/>
<dbReference type="InterPro" id="IPR001610">
    <property type="entry name" value="PAC"/>
</dbReference>
<evidence type="ECO:0000313" key="11">
    <source>
        <dbReference type="EMBL" id="AFM24616.1"/>
    </source>
</evidence>
<dbReference type="SMART" id="SM00091">
    <property type="entry name" value="PAS"/>
    <property type="match status" value="5"/>
</dbReference>
<dbReference type="Pfam" id="PF00158">
    <property type="entry name" value="Sigma54_activat"/>
    <property type="match status" value="1"/>
</dbReference>
<feature type="domain" description="Sigma-54 factor interaction" evidence="7">
    <location>
        <begin position="789"/>
        <end position="1015"/>
    </location>
</feature>
<dbReference type="Gene3D" id="1.10.10.60">
    <property type="entry name" value="Homeodomain-like"/>
    <property type="match status" value="1"/>
</dbReference>
<keyword evidence="2" id="KW-0067">ATP-binding</keyword>
<dbReference type="FunFam" id="3.40.50.300:FF:000006">
    <property type="entry name" value="DNA-binding transcriptional regulator NtrC"/>
    <property type="match status" value="1"/>
</dbReference>
<feature type="coiled-coil region" evidence="6">
    <location>
        <begin position="369"/>
        <end position="396"/>
    </location>
</feature>
<evidence type="ECO:0000256" key="2">
    <source>
        <dbReference type="ARBA" id="ARBA00022840"/>
    </source>
</evidence>
<dbReference type="SMART" id="SM00086">
    <property type="entry name" value="PAC"/>
    <property type="match status" value="3"/>
</dbReference>
<protein>
    <submittedName>
        <fullName evidence="11">PAS domain S-box</fullName>
    </submittedName>
</protein>
<reference evidence="12" key="1">
    <citation type="submission" date="2012-06" db="EMBL/GenBank/DDBJ databases">
        <title>Complete sequence of chromosome of Desulfomonile tiedjei DSM 6799.</title>
        <authorList>
            <person name="Lucas S."/>
            <person name="Copeland A."/>
            <person name="Lapidus A."/>
            <person name="Glavina del Rio T."/>
            <person name="Dalin E."/>
            <person name="Tice H."/>
            <person name="Bruce D."/>
            <person name="Goodwin L."/>
            <person name="Pitluck S."/>
            <person name="Peters L."/>
            <person name="Ovchinnikova G."/>
            <person name="Zeytun A."/>
            <person name="Lu M."/>
            <person name="Kyrpides N."/>
            <person name="Mavromatis K."/>
            <person name="Ivanova N."/>
            <person name="Brettin T."/>
            <person name="Detter J.C."/>
            <person name="Han C."/>
            <person name="Larimer F."/>
            <person name="Land M."/>
            <person name="Hauser L."/>
            <person name="Markowitz V."/>
            <person name="Cheng J.-F."/>
            <person name="Hugenholtz P."/>
            <person name="Woyke T."/>
            <person name="Wu D."/>
            <person name="Spring S."/>
            <person name="Schroeder M."/>
            <person name="Brambilla E."/>
            <person name="Klenk H.-P."/>
            <person name="Eisen J.A."/>
        </authorList>
    </citation>
    <scope>NUCLEOTIDE SEQUENCE [LARGE SCALE GENOMIC DNA]</scope>
    <source>
        <strain evidence="12">ATCC 49306 / DSM 6799 / DCB-1</strain>
    </source>
</reference>
<feature type="domain" description="PAS" evidence="9">
    <location>
        <begin position="140"/>
        <end position="210"/>
    </location>
</feature>
<dbReference type="SUPFAM" id="SSF52172">
    <property type="entry name" value="CheY-like"/>
    <property type="match status" value="1"/>
</dbReference>
<dbReference type="PANTHER" id="PTHR32071:SF121">
    <property type="entry name" value="SIGMA L-DEPENDENT TRANSCRIPTIONAL REGULATOR YQIR-RELATED"/>
    <property type="match status" value="1"/>
</dbReference>
<evidence type="ECO:0000256" key="5">
    <source>
        <dbReference type="PROSITE-ProRule" id="PRU00169"/>
    </source>
</evidence>
<feature type="domain" description="PAC" evidence="10">
    <location>
        <begin position="333"/>
        <end position="385"/>
    </location>
</feature>
<feature type="domain" description="PAS" evidence="9">
    <location>
        <begin position="386"/>
        <end position="461"/>
    </location>
</feature>
<dbReference type="PROSITE" id="PS50045">
    <property type="entry name" value="SIGMA54_INTERACT_4"/>
    <property type="match status" value="1"/>
</dbReference>
<dbReference type="Gene3D" id="6.10.250.490">
    <property type="match status" value="1"/>
</dbReference>
<feature type="domain" description="PAS" evidence="9">
    <location>
        <begin position="265"/>
        <end position="316"/>
    </location>
</feature>
<dbReference type="InterPro" id="IPR035965">
    <property type="entry name" value="PAS-like_dom_sf"/>
</dbReference>
<dbReference type="InterPro" id="IPR025662">
    <property type="entry name" value="Sigma_54_int_dom_ATP-bd_1"/>
</dbReference>
<dbReference type="InterPro" id="IPR011006">
    <property type="entry name" value="CheY-like_superfamily"/>
</dbReference>
<dbReference type="SUPFAM" id="SSF46689">
    <property type="entry name" value="Homeodomain-like"/>
    <property type="match status" value="1"/>
</dbReference>
<dbReference type="InterPro" id="IPR002197">
    <property type="entry name" value="HTH_Fis"/>
</dbReference>
<dbReference type="SUPFAM" id="SSF55785">
    <property type="entry name" value="PYP-like sensor domain (PAS domain)"/>
    <property type="match status" value="5"/>
</dbReference>
<dbReference type="PANTHER" id="PTHR32071">
    <property type="entry name" value="TRANSCRIPTIONAL REGULATORY PROTEIN"/>
    <property type="match status" value="1"/>
</dbReference>
<dbReference type="SMART" id="SM00382">
    <property type="entry name" value="AAA"/>
    <property type="match status" value="1"/>
</dbReference>
<dbReference type="Pfam" id="PF00989">
    <property type="entry name" value="PAS"/>
    <property type="match status" value="1"/>
</dbReference>
<feature type="domain" description="Response regulatory" evidence="8">
    <location>
        <begin position="6"/>
        <end position="122"/>
    </location>
</feature>
<evidence type="ECO:0000256" key="1">
    <source>
        <dbReference type="ARBA" id="ARBA00022741"/>
    </source>
</evidence>
<dbReference type="CDD" id="cd00156">
    <property type="entry name" value="REC"/>
    <property type="match status" value="1"/>
</dbReference>
<dbReference type="RefSeq" id="WP_014809761.1">
    <property type="nucleotide sequence ID" value="NC_018025.1"/>
</dbReference>
<dbReference type="InterPro" id="IPR002078">
    <property type="entry name" value="Sigma_54_int"/>
</dbReference>
<dbReference type="InterPro" id="IPR000700">
    <property type="entry name" value="PAS-assoc_C"/>
</dbReference>
<dbReference type="InterPro" id="IPR000014">
    <property type="entry name" value="PAS"/>
</dbReference>
<dbReference type="Gene3D" id="1.10.8.60">
    <property type="match status" value="1"/>
</dbReference>
<dbReference type="PRINTS" id="PR01590">
    <property type="entry name" value="HTHFIS"/>
</dbReference>
<keyword evidence="1" id="KW-0547">Nucleotide-binding</keyword>
<dbReference type="Gene3D" id="3.40.50.2300">
    <property type="match status" value="1"/>
</dbReference>
<dbReference type="SUPFAM" id="SSF52540">
    <property type="entry name" value="P-loop containing nucleoside triphosphate hydrolases"/>
    <property type="match status" value="1"/>
</dbReference>
<keyword evidence="3" id="KW-0805">Transcription regulation</keyword>
<dbReference type="InterPro" id="IPR001789">
    <property type="entry name" value="Sig_transdc_resp-reg_receiver"/>
</dbReference>
<dbReference type="GO" id="GO:0006355">
    <property type="term" value="P:regulation of DNA-templated transcription"/>
    <property type="evidence" value="ECO:0007669"/>
    <property type="project" value="InterPro"/>
</dbReference>
<dbReference type="Gene3D" id="3.30.450.20">
    <property type="entry name" value="PAS domain"/>
    <property type="match status" value="5"/>
</dbReference>
<feature type="modified residue" description="4-aspartylphosphate" evidence="5">
    <location>
        <position position="57"/>
    </location>
</feature>
<dbReference type="InterPro" id="IPR058031">
    <property type="entry name" value="AAA_lid_NorR"/>
</dbReference>
<dbReference type="SMART" id="SM00448">
    <property type="entry name" value="REC"/>
    <property type="match status" value="1"/>
</dbReference>
<dbReference type="PROSITE" id="PS50113">
    <property type="entry name" value="PAC"/>
    <property type="match status" value="2"/>
</dbReference>